<keyword evidence="1" id="KW-0472">Membrane</keyword>
<feature type="transmembrane region" description="Helical" evidence="1">
    <location>
        <begin position="23"/>
        <end position="43"/>
    </location>
</feature>
<feature type="transmembrane region" description="Helical" evidence="1">
    <location>
        <begin position="58"/>
        <end position="76"/>
    </location>
</feature>
<dbReference type="OrthoDB" id="9776737at2"/>
<feature type="transmembrane region" description="Helical" evidence="1">
    <location>
        <begin position="398"/>
        <end position="414"/>
    </location>
</feature>
<feature type="transmembrane region" description="Helical" evidence="1">
    <location>
        <begin position="220"/>
        <end position="247"/>
    </location>
</feature>
<evidence type="ECO:0000313" key="3">
    <source>
        <dbReference type="Proteomes" id="UP000000347"/>
    </source>
</evidence>
<keyword evidence="1" id="KW-0812">Transmembrane</keyword>
<dbReference type="RefSeq" id="WP_013290945.1">
    <property type="nucleotide sequence ID" value="NC_014392.1"/>
</dbReference>
<feature type="transmembrane region" description="Helical" evidence="1">
    <location>
        <begin position="254"/>
        <end position="272"/>
    </location>
</feature>
<feature type="transmembrane region" description="Helical" evidence="1">
    <location>
        <begin position="452"/>
        <end position="472"/>
    </location>
</feature>
<keyword evidence="3" id="KW-1185">Reference proteome</keyword>
<organism evidence="2 3">
    <name type="scientific">Caldicellulosiruptor obsidiansis (strain ATCC BAA-2073 / JCM 16842 / OB47)</name>
    <dbReference type="NCBI Taxonomy" id="608506"/>
    <lineage>
        <taxon>Bacteria</taxon>
        <taxon>Bacillati</taxon>
        <taxon>Bacillota</taxon>
        <taxon>Bacillota incertae sedis</taxon>
        <taxon>Caldicellulosiruptorales</taxon>
        <taxon>Caldicellulosiruptoraceae</taxon>
        <taxon>Caldicellulosiruptor</taxon>
    </lineage>
</organism>
<feature type="transmembrane region" description="Helical" evidence="1">
    <location>
        <begin position="278"/>
        <end position="296"/>
    </location>
</feature>
<proteinExistence type="predicted"/>
<feature type="transmembrane region" description="Helical" evidence="1">
    <location>
        <begin position="88"/>
        <end position="111"/>
    </location>
</feature>
<dbReference type="HOGENOM" id="CLU_562238_0_0_9"/>
<feature type="transmembrane region" description="Helical" evidence="1">
    <location>
        <begin position="339"/>
        <end position="362"/>
    </location>
</feature>
<gene>
    <name evidence="2" type="ordered locus">COB47_1667</name>
</gene>
<protein>
    <submittedName>
        <fullName evidence="2">Uncharacterized protein</fullName>
    </submittedName>
</protein>
<feature type="transmembrane region" description="Helical" evidence="1">
    <location>
        <begin position="308"/>
        <end position="327"/>
    </location>
</feature>
<feature type="transmembrane region" description="Helical" evidence="1">
    <location>
        <begin position="374"/>
        <end position="392"/>
    </location>
</feature>
<dbReference type="KEGG" id="cob:COB47_1667"/>
<sequence>MENKMSNRKYEAVKKLDVANKKVVAIITYSILITILPLGWWMANFGEVMFKSRQPNRIIVSIITIIGIIFYSYYLNFCNKSQISRIEFIWMLFTAFFVRLALGGAISGHPIDVNCFKAWMNIASTDMFNIYEKNVFIDYLPGYLIILELFKNIASIVHSTISDDLLIKLPNILADIAIGVMVLGLKQKCGSRPTREESTIILFNPALILLSSMWGQSDSFVSMLLVMLFVSLVYNAHILVGCVAAYLLFTKPQFILYFPLIVLYWVYNLWLRNRTVDIIKQIISFSIVSGGLYFLFMPHKEILWLPKFFIKIAGEYPYYTVNAFNIYYAGGLNWVKTGGMYNCINIIILAIAYILVLVLIGIGLKKTNDHLIQLRYLLQGGFVIGLLSYNLMTGMHERYSIFAWLFCLMVYVLINDIRWLRISMIISLLTFMNISKVLNLSLSNVYFVQREFSNFLVAIANIVILIVSLYIITSSLLKHKKMCRYDSMNTRKQKKIL</sequence>
<keyword evidence="1" id="KW-1133">Transmembrane helix</keyword>
<dbReference type="AlphaFoldDB" id="D9TFH8"/>
<dbReference type="eggNOG" id="COG5650">
    <property type="taxonomic scope" value="Bacteria"/>
</dbReference>
<accession>D9TFH8</accession>
<evidence type="ECO:0000313" key="2">
    <source>
        <dbReference type="EMBL" id="ADL42948.1"/>
    </source>
</evidence>
<name>D9TFH8_CALOO</name>
<dbReference type="EMBL" id="CP002164">
    <property type="protein sequence ID" value="ADL42948.1"/>
    <property type="molecule type" value="Genomic_DNA"/>
</dbReference>
<evidence type="ECO:0000256" key="1">
    <source>
        <dbReference type="SAM" id="Phobius"/>
    </source>
</evidence>
<dbReference type="STRING" id="608506.COB47_1667"/>
<dbReference type="Proteomes" id="UP000000347">
    <property type="component" value="Chromosome"/>
</dbReference>
<reference evidence="2 3" key="1">
    <citation type="journal article" date="2010" name="J. Bacteriol.">
        <title>Complete genome sequence of the cellulolytic thermophile Caldicellulosiruptor obsidiansis OB47T.</title>
        <authorList>
            <person name="Elkins J.G."/>
            <person name="Lochner A."/>
            <person name="Hamilton-Brehm S.D."/>
            <person name="Davenport K.W."/>
            <person name="Podar M."/>
            <person name="Brown S.D."/>
            <person name="Land M.L."/>
            <person name="Hauser L.J."/>
            <person name="Klingeman D.M."/>
            <person name="Raman B."/>
            <person name="Goodwin L.A."/>
            <person name="Tapia R."/>
            <person name="Meincke L.J."/>
            <person name="Detter J.C."/>
            <person name="Bruce D.C."/>
            <person name="Han C.S."/>
            <person name="Palumbo A.V."/>
            <person name="Cottingham R.W."/>
            <person name="Keller M."/>
            <person name="Graham D.E."/>
        </authorList>
    </citation>
    <scope>NUCLEOTIDE SEQUENCE [LARGE SCALE GENOMIC DNA]</scope>
    <source>
        <strain evidence="3">ATCC BAA-2073 / strain OB47</strain>
    </source>
</reference>